<evidence type="ECO:0000313" key="1">
    <source>
        <dbReference type="EMBL" id="BCU81896.1"/>
    </source>
</evidence>
<dbReference type="AlphaFoldDB" id="A0A8D5UED2"/>
<name>A0A8D5UED2_9BACL</name>
<reference evidence="1" key="2">
    <citation type="journal article" date="2021" name="Microbiol. Resour. Announc.">
        <title>Complete Genome Sequence of Polycladomyces abyssicola JIR-001T, Isolated from Hemipelagic Sediment in Deep Seawater.</title>
        <authorList>
            <person name="Tsubouchi T."/>
            <person name="Kaneko Y."/>
        </authorList>
    </citation>
    <scope>NUCLEOTIDE SEQUENCE</scope>
    <source>
        <strain evidence="1">JIR-001</strain>
    </source>
</reference>
<proteinExistence type="predicted"/>
<dbReference type="Proteomes" id="UP000677436">
    <property type="component" value="Chromosome"/>
</dbReference>
<keyword evidence="2" id="KW-1185">Reference proteome</keyword>
<gene>
    <name evidence="1" type="ORF">JIR001_16790</name>
</gene>
<dbReference type="RefSeq" id="WP_212772316.1">
    <property type="nucleotide sequence ID" value="NZ_AP024601.1"/>
</dbReference>
<protein>
    <submittedName>
        <fullName evidence="1">Uncharacterized protein</fullName>
    </submittedName>
</protein>
<reference evidence="1" key="1">
    <citation type="journal article" date="2013" name="Int. J. Syst. Evol. Microbiol.">
        <title>Polycladomyces abyssicola gen. nov., sp. nov., a thermophilic filamentous bacterium isolated from hemipelagic sediment.</title>
        <authorList>
            <person name="Tsubouchi T."/>
            <person name="Shimane Y."/>
            <person name="Mori K."/>
            <person name="Usui K."/>
            <person name="Hiraki T."/>
            <person name="Tame A."/>
            <person name="Uematsu K."/>
            <person name="Maruyama T."/>
            <person name="Hatada Y."/>
        </authorList>
    </citation>
    <scope>NUCLEOTIDE SEQUENCE</scope>
    <source>
        <strain evidence="1">JIR-001</strain>
    </source>
</reference>
<dbReference type="EMBL" id="AP024601">
    <property type="protein sequence ID" value="BCU81896.1"/>
    <property type="molecule type" value="Genomic_DNA"/>
</dbReference>
<accession>A0A8D5UED2</accession>
<sequence>MIIPLIVKVNNVSSGGEVNSSVVNVLLQQDSIQKNNTPVVNSGDATQFILWSPLNDPDVIDTPIRELKFLP</sequence>
<evidence type="ECO:0000313" key="2">
    <source>
        <dbReference type="Proteomes" id="UP000677436"/>
    </source>
</evidence>
<dbReference type="KEGG" id="pabs:JIR001_16790"/>
<organism evidence="1 2">
    <name type="scientific">Polycladomyces abyssicola</name>
    <dbReference type="NCBI Taxonomy" id="1125966"/>
    <lineage>
        <taxon>Bacteria</taxon>
        <taxon>Bacillati</taxon>
        <taxon>Bacillota</taxon>
        <taxon>Bacilli</taxon>
        <taxon>Bacillales</taxon>
        <taxon>Thermoactinomycetaceae</taxon>
        <taxon>Polycladomyces</taxon>
    </lineage>
</organism>